<protein>
    <recommendedName>
        <fullName evidence="2">DUF6570 domain-containing protein</fullName>
    </recommendedName>
</protein>
<sequence length="482" mass="54013">MCLQAGQKKLEEKHSEQEIQEATRKHKQADDSAACQIVQRLENVDEEADEVPVRDAYDPTKFLEIPSVTEVKSCYQQFYNATSNAALVSSICSVCAQEVGVLDDSERMSKLHFNDIPNLCRLSPSTPHPAHNLYNGQLLEPAGVITQGNDTLVNICHSCLQDLKMPWQLQVLTFPEQLLIVLLYPQVFMFKLFPKKIGGVRDASTLQCGMCGNVSTYDMLQEGVVFEALQWLKKNNTKYYRDVEISSAWISELPENNVPQEIIEIVSQSTDIGVVDEESAGYVPNDEGDSEQPPAPRAESCSDGAGSKETDTTTEPRNEPLCSTEANSTEMEEPDVIPLQVSGAIDTDMSKLTATELMSWGLSNLWNEGKEGGDFPPDKKHSAEAEENHNFFEKAFPCLFPYGEGGIKAARLVKVDFGEHIRWALHYHDWQFRRHDTFPFMSFGILQQWQALGSAYLQMCHQTFDLDAKILSTITLEKLKSA</sequence>
<reference evidence="3" key="1">
    <citation type="journal article" date="2020" name="New Phytol.">
        <title>Comparative genomics reveals dynamic genome evolution in host specialist ectomycorrhizal fungi.</title>
        <authorList>
            <person name="Lofgren L.A."/>
            <person name="Nguyen N.H."/>
            <person name="Vilgalys R."/>
            <person name="Ruytinx J."/>
            <person name="Liao H.L."/>
            <person name="Branco S."/>
            <person name="Kuo A."/>
            <person name="LaButti K."/>
            <person name="Lipzen A."/>
            <person name="Andreopoulos W."/>
            <person name="Pangilinan J."/>
            <person name="Riley R."/>
            <person name="Hundley H."/>
            <person name="Na H."/>
            <person name="Barry K."/>
            <person name="Grigoriev I.V."/>
            <person name="Stajich J.E."/>
            <person name="Kennedy P.G."/>
        </authorList>
    </citation>
    <scope>NUCLEOTIDE SEQUENCE</scope>
    <source>
        <strain evidence="3">MN1</strain>
    </source>
</reference>
<evidence type="ECO:0000259" key="2">
    <source>
        <dbReference type="Pfam" id="PF20209"/>
    </source>
</evidence>
<organism evidence="3 4">
    <name type="scientific">Suillus subaureus</name>
    <dbReference type="NCBI Taxonomy" id="48587"/>
    <lineage>
        <taxon>Eukaryota</taxon>
        <taxon>Fungi</taxon>
        <taxon>Dikarya</taxon>
        <taxon>Basidiomycota</taxon>
        <taxon>Agaricomycotina</taxon>
        <taxon>Agaricomycetes</taxon>
        <taxon>Agaricomycetidae</taxon>
        <taxon>Boletales</taxon>
        <taxon>Suillineae</taxon>
        <taxon>Suillaceae</taxon>
        <taxon>Suillus</taxon>
    </lineage>
</organism>
<dbReference type="Pfam" id="PF20209">
    <property type="entry name" value="DUF6570"/>
    <property type="match status" value="1"/>
</dbReference>
<feature type="compositionally biased region" description="Basic and acidic residues" evidence="1">
    <location>
        <begin position="306"/>
        <end position="318"/>
    </location>
</feature>
<gene>
    <name evidence="3" type="ORF">BJ212DRAFT_1480806</name>
</gene>
<keyword evidence="4" id="KW-1185">Reference proteome</keyword>
<evidence type="ECO:0000313" key="3">
    <source>
        <dbReference type="EMBL" id="KAG1816359.1"/>
    </source>
</evidence>
<feature type="region of interest" description="Disordered" evidence="1">
    <location>
        <begin position="280"/>
        <end position="335"/>
    </location>
</feature>
<feature type="compositionally biased region" description="Basic and acidic residues" evidence="1">
    <location>
        <begin position="8"/>
        <end position="23"/>
    </location>
</feature>
<dbReference type="Proteomes" id="UP000807769">
    <property type="component" value="Unassembled WGS sequence"/>
</dbReference>
<feature type="domain" description="DUF6570" evidence="2">
    <location>
        <begin position="164"/>
        <end position="219"/>
    </location>
</feature>
<comment type="caution">
    <text evidence="3">The sequence shown here is derived from an EMBL/GenBank/DDBJ whole genome shotgun (WGS) entry which is preliminary data.</text>
</comment>
<dbReference type="InterPro" id="IPR046700">
    <property type="entry name" value="DUF6570"/>
</dbReference>
<proteinExistence type="predicted"/>
<dbReference type="AlphaFoldDB" id="A0A9P7EAV2"/>
<evidence type="ECO:0000313" key="4">
    <source>
        <dbReference type="Proteomes" id="UP000807769"/>
    </source>
</evidence>
<dbReference type="GeneID" id="64634169"/>
<dbReference type="RefSeq" id="XP_041193032.1">
    <property type="nucleotide sequence ID" value="XM_041340153.1"/>
</dbReference>
<dbReference type="OrthoDB" id="2680590at2759"/>
<dbReference type="EMBL" id="JABBWG010000016">
    <property type="protein sequence ID" value="KAG1816359.1"/>
    <property type="molecule type" value="Genomic_DNA"/>
</dbReference>
<accession>A0A9P7EAV2</accession>
<feature type="region of interest" description="Disordered" evidence="1">
    <location>
        <begin position="1"/>
        <end position="32"/>
    </location>
</feature>
<evidence type="ECO:0000256" key="1">
    <source>
        <dbReference type="SAM" id="MobiDB-lite"/>
    </source>
</evidence>
<name>A0A9P7EAV2_9AGAM</name>